<feature type="domain" description="HTH tetR-type" evidence="3">
    <location>
        <begin position="17"/>
        <end position="77"/>
    </location>
</feature>
<dbReference type="RefSeq" id="WP_144635646.1">
    <property type="nucleotide sequence ID" value="NZ_BNAX01000018.1"/>
</dbReference>
<keyword evidence="5" id="KW-1185">Reference proteome</keyword>
<comment type="caution">
    <text evidence="4">The sequence shown here is derived from an EMBL/GenBank/DDBJ whole genome shotgun (WGS) entry which is preliminary data.</text>
</comment>
<dbReference type="Proteomes" id="UP000318578">
    <property type="component" value="Unassembled WGS sequence"/>
</dbReference>
<evidence type="ECO:0000256" key="1">
    <source>
        <dbReference type="ARBA" id="ARBA00023125"/>
    </source>
</evidence>
<feature type="DNA-binding region" description="H-T-H motif" evidence="2">
    <location>
        <begin position="40"/>
        <end position="59"/>
    </location>
</feature>
<dbReference type="OrthoDB" id="8220622at2"/>
<dbReference type="EMBL" id="VJZA01000008">
    <property type="protein sequence ID" value="TVT24023.1"/>
    <property type="molecule type" value="Genomic_DNA"/>
</dbReference>
<dbReference type="SUPFAM" id="SSF46689">
    <property type="entry name" value="Homeodomain-like"/>
    <property type="match status" value="1"/>
</dbReference>
<proteinExistence type="predicted"/>
<dbReference type="Pfam" id="PF00440">
    <property type="entry name" value="TetR_N"/>
    <property type="match status" value="1"/>
</dbReference>
<dbReference type="PANTHER" id="PTHR43479">
    <property type="entry name" value="ACREF/ENVCD OPERON REPRESSOR-RELATED"/>
    <property type="match status" value="1"/>
</dbReference>
<reference evidence="4 5" key="1">
    <citation type="submission" date="2019-07" db="EMBL/GenBank/DDBJ databases">
        <title>New species of Amycolatopsis and Streptomyces.</title>
        <authorList>
            <person name="Duangmal K."/>
            <person name="Teo W.F.A."/>
            <person name="Lipun K."/>
        </authorList>
    </citation>
    <scope>NUCLEOTIDE SEQUENCE [LARGE SCALE GENOMIC DNA]</scope>
    <source>
        <strain evidence="4 5">JCM 30562</strain>
    </source>
</reference>
<keyword evidence="1 2" id="KW-0238">DNA-binding</keyword>
<dbReference type="Gene3D" id="1.10.357.10">
    <property type="entry name" value="Tetracycline Repressor, domain 2"/>
    <property type="match status" value="1"/>
</dbReference>
<dbReference type="InterPro" id="IPR009057">
    <property type="entry name" value="Homeodomain-like_sf"/>
</dbReference>
<dbReference type="InterPro" id="IPR001647">
    <property type="entry name" value="HTH_TetR"/>
</dbReference>
<dbReference type="InterPro" id="IPR050624">
    <property type="entry name" value="HTH-type_Tx_Regulator"/>
</dbReference>
<organism evidence="4 5">
    <name type="scientific">Amycolatopsis acidiphila</name>
    <dbReference type="NCBI Taxonomy" id="715473"/>
    <lineage>
        <taxon>Bacteria</taxon>
        <taxon>Bacillati</taxon>
        <taxon>Actinomycetota</taxon>
        <taxon>Actinomycetes</taxon>
        <taxon>Pseudonocardiales</taxon>
        <taxon>Pseudonocardiaceae</taxon>
        <taxon>Amycolatopsis</taxon>
    </lineage>
</organism>
<protein>
    <submittedName>
        <fullName evidence="4">TetR/AcrR family transcriptional regulator</fullName>
    </submittedName>
</protein>
<dbReference type="AlphaFoldDB" id="A0A558AIC8"/>
<evidence type="ECO:0000313" key="5">
    <source>
        <dbReference type="Proteomes" id="UP000318578"/>
    </source>
</evidence>
<sequence length="205" mass="23385">MTSAAAVRRRTRVDKFEERRRELADAALLALADLGYARTSLRTIAEHTKFSHGLLHYYFADKVELITYCVRRYKAACVERYEGNIGEVSTPDEFATACGVGLATALEDAPLMHRLWYDLRSQAMFEEAFRDDVAQIDESLQNMMWRNLRAYAELAGTEPTCTPSDAYALFDGLFQRALLRYLAGAEEALDDLRRGIRELFPRLVN</sequence>
<gene>
    <name evidence="4" type="ORF">FNH06_07355</name>
</gene>
<evidence type="ECO:0000256" key="2">
    <source>
        <dbReference type="PROSITE-ProRule" id="PRU00335"/>
    </source>
</evidence>
<dbReference type="PROSITE" id="PS50977">
    <property type="entry name" value="HTH_TETR_2"/>
    <property type="match status" value="1"/>
</dbReference>
<evidence type="ECO:0000259" key="3">
    <source>
        <dbReference type="PROSITE" id="PS50977"/>
    </source>
</evidence>
<accession>A0A558AIC8</accession>
<dbReference type="PANTHER" id="PTHR43479:SF11">
    <property type="entry name" value="ACREF_ENVCD OPERON REPRESSOR-RELATED"/>
    <property type="match status" value="1"/>
</dbReference>
<evidence type="ECO:0000313" key="4">
    <source>
        <dbReference type="EMBL" id="TVT24023.1"/>
    </source>
</evidence>
<name>A0A558AIC8_9PSEU</name>
<dbReference type="GO" id="GO:0003677">
    <property type="term" value="F:DNA binding"/>
    <property type="evidence" value="ECO:0007669"/>
    <property type="project" value="UniProtKB-UniRule"/>
</dbReference>